<comment type="caution">
    <text evidence="1">The sequence shown here is derived from an EMBL/GenBank/DDBJ whole genome shotgun (WGS) entry which is preliminary data.</text>
</comment>
<accession>A0A0F9NNP1</accession>
<dbReference type="EMBL" id="LAZR01006672">
    <property type="protein sequence ID" value="KKM90435.1"/>
    <property type="molecule type" value="Genomic_DNA"/>
</dbReference>
<dbReference type="AlphaFoldDB" id="A0A0F9NNP1"/>
<sequence>MKILFSIDFNGDKDILQRMFKDWWKEIKNSDSLKNIRWGKTANDNEVEFTILGYQEYQDLLVKEAESKLLLPEEEIEDTL</sequence>
<organism evidence="1">
    <name type="scientific">marine sediment metagenome</name>
    <dbReference type="NCBI Taxonomy" id="412755"/>
    <lineage>
        <taxon>unclassified sequences</taxon>
        <taxon>metagenomes</taxon>
        <taxon>ecological metagenomes</taxon>
    </lineage>
</organism>
<gene>
    <name evidence="1" type="ORF">LCGC14_1238650</name>
</gene>
<evidence type="ECO:0000313" key="1">
    <source>
        <dbReference type="EMBL" id="KKM90435.1"/>
    </source>
</evidence>
<reference evidence="1" key="1">
    <citation type="journal article" date="2015" name="Nature">
        <title>Complex archaea that bridge the gap between prokaryotes and eukaryotes.</title>
        <authorList>
            <person name="Spang A."/>
            <person name="Saw J.H."/>
            <person name="Jorgensen S.L."/>
            <person name="Zaremba-Niedzwiedzka K."/>
            <person name="Martijn J."/>
            <person name="Lind A.E."/>
            <person name="van Eijk R."/>
            <person name="Schleper C."/>
            <person name="Guy L."/>
            <person name="Ettema T.J."/>
        </authorList>
    </citation>
    <scope>NUCLEOTIDE SEQUENCE</scope>
</reference>
<protein>
    <submittedName>
        <fullName evidence="1">Uncharacterized protein</fullName>
    </submittedName>
</protein>
<name>A0A0F9NNP1_9ZZZZ</name>
<proteinExistence type="predicted"/>